<reference evidence="9" key="2">
    <citation type="submission" date="2015-03" db="EMBL/GenBank/DDBJ databases">
        <title>Genome sequence of Pseudoalteromonas citrea.</title>
        <authorList>
            <person name="Xie B.-B."/>
            <person name="Rong J.-C."/>
            <person name="Qin Q.-L."/>
            <person name="Zhang Y.-Z."/>
        </authorList>
    </citation>
    <scope>NUCLEOTIDE SEQUENCE</scope>
    <source>
        <strain evidence="9">DSM 8771</strain>
    </source>
</reference>
<organism evidence="9 10">
    <name type="scientific">Pseudoalteromonas citrea</name>
    <dbReference type="NCBI Taxonomy" id="43655"/>
    <lineage>
        <taxon>Bacteria</taxon>
        <taxon>Pseudomonadati</taxon>
        <taxon>Pseudomonadota</taxon>
        <taxon>Gammaproteobacteria</taxon>
        <taxon>Alteromonadales</taxon>
        <taxon>Pseudoalteromonadaceae</taxon>
        <taxon>Pseudoalteromonas</taxon>
    </lineage>
</organism>
<dbReference type="InterPro" id="IPR006148">
    <property type="entry name" value="Glc/Gal-6P_isomerase"/>
</dbReference>
<dbReference type="SUPFAM" id="SSF100950">
    <property type="entry name" value="NagB/RpiA/CoA transferase-like"/>
    <property type="match status" value="1"/>
</dbReference>
<keyword evidence="7" id="KW-0378">Hydrolase</keyword>
<gene>
    <name evidence="9" type="primary">devB</name>
    <name evidence="7" type="synonym">pgl</name>
    <name evidence="9" type="ORF">PCIT_a0352</name>
</gene>
<evidence type="ECO:0000256" key="6">
    <source>
        <dbReference type="ARBA" id="ARBA00020337"/>
    </source>
</evidence>
<dbReference type="AlphaFoldDB" id="A0AAD4AKI1"/>
<dbReference type="GO" id="GO:0006098">
    <property type="term" value="P:pentose-phosphate shunt"/>
    <property type="evidence" value="ECO:0007669"/>
    <property type="project" value="InterPro"/>
</dbReference>
<comment type="caution">
    <text evidence="9">The sequence shown here is derived from an EMBL/GenBank/DDBJ whole genome shotgun (WGS) entry which is preliminary data.</text>
</comment>
<evidence type="ECO:0000259" key="8">
    <source>
        <dbReference type="Pfam" id="PF01182"/>
    </source>
</evidence>
<dbReference type="EC" id="3.1.1.31" evidence="5 7"/>
<dbReference type="EMBL" id="AHBZ03000014">
    <property type="protein sequence ID" value="KAF7773986.1"/>
    <property type="molecule type" value="Genomic_DNA"/>
</dbReference>
<dbReference type="InterPro" id="IPR037171">
    <property type="entry name" value="NagB/RpiA_transferase-like"/>
</dbReference>
<dbReference type="PANTHER" id="PTHR11054:SF0">
    <property type="entry name" value="6-PHOSPHOGLUCONOLACTONASE"/>
    <property type="match status" value="1"/>
</dbReference>
<comment type="function">
    <text evidence="2 7">Hydrolysis of 6-phosphogluconolactone to 6-phosphogluconate.</text>
</comment>
<sequence>MANIVERIFESKAQMTEALASLLETGIASGIKQDGKALVMVSGGSSPAPAYKYLSNLPLEWDKISIAMVDERWVDPAHDKSNEAFINETLLQNKAADAEFIVMKNSASSAIAGQVECEQAYQALKAPDVTILGMGPDGHTASLFPHAEGLESGLQTTDIVCAINAVESAVTGSITERMSLTLNGIARSKEVVLLISGDEKRAMYDQAKGAGSELDIPLRAVINHPQITLSVFWCP</sequence>
<comment type="catalytic activity">
    <reaction evidence="1 7">
        <text>6-phospho-D-glucono-1,5-lactone + H2O = 6-phospho-D-gluconate + H(+)</text>
        <dbReference type="Rhea" id="RHEA:12556"/>
        <dbReference type="ChEBI" id="CHEBI:15377"/>
        <dbReference type="ChEBI" id="CHEBI:15378"/>
        <dbReference type="ChEBI" id="CHEBI:57955"/>
        <dbReference type="ChEBI" id="CHEBI:58759"/>
        <dbReference type="EC" id="3.1.1.31"/>
    </reaction>
</comment>
<comment type="similarity">
    <text evidence="4 7">Belongs to the glucosamine/galactosamine-6-phosphate isomerase family. 6-phosphogluconolactonase subfamily.</text>
</comment>
<evidence type="ECO:0000256" key="5">
    <source>
        <dbReference type="ARBA" id="ARBA00013198"/>
    </source>
</evidence>
<protein>
    <recommendedName>
        <fullName evidence="6 7">6-phosphogluconolactonase</fullName>
        <shortName evidence="7">6PGL</shortName>
        <ecNumber evidence="5 7">3.1.1.31</ecNumber>
    </recommendedName>
</protein>
<dbReference type="Proteomes" id="UP000016487">
    <property type="component" value="Unassembled WGS sequence"/>
</dbReference>
<evidence type="ECO:0000313" key="9">
    <source>
        <dbReference type="EMBL" id="KAF7773986.1"/>
    </source>
</evidence>
<dbReference type="RefSeq" id="WP_010362610.1">
    <property type="nucleotide sequence ID" value="NZ_AHBZ03000014.1"/>
</dbReference>
<dbReference type="Pfam" id="PF01182">
    <property type="entry name" value="Glucosamine_iso"/>
    <property type="match status" value="1"/>
</dbReference>
<evidence type="ECO:0000256" key="4">
    <source>
        <dbReference type="ARBA" id="ARBA00010662"/>
    </source>
</evidence>
<evidence type="ECO:0000256" key="7">
    <source>
        <dbReference type="RuleBase" id="RU365095"/>
    </source>
</evidence>
<proteinExistence type="inferred from homology"/>
<dbReference type="InterPro" id="IPR039104">
    <property type="entry name" value="6PGL"/>
</dbReference>
<dbReference type="CDD" id="cd01400">
    <property type="entry name" value="6PGL"/>
    <property type="match status" value="1"/>
</dbReference>
<evidence type="ECO:0000256" key="2">
    <source>
        <dbReference type="ARBA" id="ARBA00002681"/>
    </source>
</evidence>
<dbReference type="GO" id="GO:0017057">
    <property type="term" value="F:6-phosphogluconolactonase activity"/>
    <property type="evidence" value="ECO:0007669"/>
    <property type="project" value="UniProtKB-UniRule"/>
</dbReference>
<reference evidence="9" key="1">
    <citation type="journal article" date="2012" name="J. Bacteriol.">
        <title>Genome sequences of type strains of seven species of the marine bacterium Pseudoalteromonas.</title>
        <authorList>
            <person name="Xie B.B."/>
            <person name="Shu Y.L."/>
            <person name="Qin Q.L."/>
            <person name="Rong J.C."/>
            <person name="Zhang X.Y."/>
            <person name="Chen X.L."/>
            <person name="Shi M."/>
            <person name="He H.L."/>
            <person name="Zhou B.C."/>
            <person name="Zhang Y.Z."/>
        </authorList>
    </citation>
    <scope>NUCLEOTIDE SEQUENCE</scope>
    <source>
        <strain evidence="9">DSM 8771</strain>
    </source>
</reference>
<dbReference type="NCBIfam" id="TIGR01198">
    <property type="entry name" value="pgl"/>
    <property type="match status" value="1"/>
</dbReference>
<evidence type="ECO:0000256" key="1">
    <source>
        <dbReference type="ARBA" id="ARBA00000832"/>
    </source>
</evidence>
<name>A0AAD4AKI1_9GAMM</name>
<accession>A0AAD4AKI1</accession>
<feature type="domain" description="Glucosamine/galactosamine-6-phosphate isomerase" evidence="8">
    <location>
        <begin position="11"/>
        <end position="223"/>
    </location>
</feature>
<evidence type="ECO:0000313" key="10">
    <source>
        <dbReference type="Proteomes" id="UP000016487"/>
    </source>
</evidence>
<dbReference type="PANTHER" id="PTHR11054">
    <property type="entry name" value="6-PHOSPHOGLUCONOLACTONASE"/>
    <property type="match status" value="1"/>
</dbReference>
<dbReference type="InterPro" id="IPR005900">
    <property type="entry name" value="6-phosphogluconolactonase_DevB"/>
</dbReference>
<comment type="pathway">
    <text evidence="3 7">Carbohydrate degradation; pentose phosphate pathway; D-ribulose 5-phosphate from D-glucose 6-phosphate (oxidative stage): step 2/3.</text>
</comment>
<evidence type="ECO:0000256" key="3">
    <source>
        <dbReference type="ARBA" id="ARBA00004961"/>
    </source>
</evidence>
<dbReference type="Gene3D" id="3.40.50.1360">
    <property type="match status" value="1"/>
</dbReference>
<dbReference type="GO" id="GO:0005975">
    <property type="term" value="P:carbohydrate metabolic process"/>
    <property type="evidence" value="ECO:0007669"/>
    <property type="project" value="UniProtKB-UniRule"/>
</dbReference>